<evidence type="ECO:0000256" key="1">
    <source>
        <dbReference type="ARBA" id="ARBA00022563"/>
    </source>
</evidence>
<evidence type="ECO:0000259" key="5">
    <source>
        <dbReference type="PROSITE" id="PS50805"/>
    </source>
</evidence>
<evidence type="ECO:0000313" key="7">
    <source>
        <dbReference type="Proteomes" id="UP000006813"/>
    </source>
</evidence>
<dbReference type="InParanoid" id="G5C7U8"/>
<dbReference type="InterPro" id="IPR050169">
    <property type="entry name" value="Krueppel_C2H2_ZnF"/>
</dbReference>
<dbReference type="Gene3D" id="3.40.50.300">
    <property type="entry name" value="P-loop containing nucleotide triphosphate hydrolases"/>
    <property type="match status" value="1"/>
</dbReference>
<dbReference type="Pfam" id="PF01352">
    <property type="entry name" value="KRAB"/>
    <property type="match status" value="1"/>
</dbReference>
<evidence type="ECO:0000313" key="6">
    <source>
        <dbReference type="EMBL" id="EHB17609.1"/>
    </source>
</evidence>
<dbReference type="InterPro" id="IPR036051">
    <property type="entry name" value="KRAB_dom_sf"/>
</dbReference>
<proteinExistence type="predicted"/>
<dbReference type="EMBL" id="JH173709">
    <property type="protein sequence ID" value="EHB17609.1"/>
    <property type="molecule type" value="Genomic_DNA"/>
</dbReference>
<dbReference type="InterPro" id="IPR027417">
    <property type="entry name" value="P-loop_NTPase"/>
</dbReference>
<organism evidence="6 7">
    <name type="scientific">Heterocephalus glaber</name>
    <name type="common">Naked mole rat</name>
    <dbReference type="NCBI Taxonomy" id="10181"/>
    <lineage>
        <taxon>Eukaryota</taxon>
        <taxon>Metazoa</taxon>
        <taxon>Chordata</taxon>
        <taxon>Craniata</taxon>
        <taxon>Vertebrata</taxon>
        <taxon>Euteleostomi</taxon>
        <taxon>Mammalia</taxon>
        <taxon>Eutheria</taxon>
        <taxon>Euarchontoglires</taxon>
        <taxon>Glires</taxon>
        <taxon>Rodentia</taxon>
        <taxon>Hystricomorpha</taxon>
        <taxon>Bathyergidae</taxon>
        <taxon>Heterocephalus</taxon>
    </lineage>
</organism>
<dbReference type="CDD" id="cd07765">
    <property type="entry name" value="KRAB_A-box"/>
    <property type="match status" value="1"/>
</dbReference>
<keyword evidence="4" id="KW-0067">ATP-binding</keyword>
<gene>
    <name evidence="6" type="ORF">GW7_10574</name>
</gene>
<dbReference type="InterPro" id="IPR001909">
    <property type="entry name" value="KRAB"/>
</dbReference>
<dbReference type="GO" id="GO:0005524">
    <property type="term" value="F:ATP binding"/>
    <property type="evidence" value="ECO:0007669"/>
    <property type="project" value="UniProtKB-KW"/>
</dbReference>
<dbReference type="Proteomes" id="UP000006813">
    <property type="component" value="Unassembled WGS sequence"/>
</dbReference>
<dbReference type="InterPro" id="IPR000559">
    <property type="entry name" value="Formate_THF_ligase"/>
</dbReference>
<dbReference type="STRING" id="10181.G5C7U8"/>
<keyword evidence="1" id="KW-0554">One-carbon metabolism</keyword>
<protein>
    <submittedName>
        <fullName evidence="6">Monofunctional C1-tetrahydrofolate synthase, mitochondrial</fullName>
    </submittedName>
</protein>
<evidence type="ECO:0000256" key="4">
    <source>
        <dbReference type="ARBA" id="ARBA00022840"/>
    </source>
</evidence>
<keyword evidence="3" id="KW-0547">Nucleotide-binding</keyword>
<dbReference type="Pfam" id="PF01268">
    <property type="entry name" value="FTHFS"/>
    <property type="match status" value="1"/>
</dbReference>
<dbReference type="SMART" id="SM00349">
    <property type="entry name" value="KRAB"/>
    <property type="match status" value="1"/>
</dbReference>
<accession>G5C7U8</accession>
<dbReference type="SUPFAM" id="SSF52540">
    <property type="entry name" value="P-loop containing nucleoside triphosphate hydrolases"/>
    <property type="match status" value="1"/>
</dbReference>
<feature type="domain" description="KRAB" evidence="5">
    <location>
        <begin position="4"/>
        <end position="89"/>
    </location>
</feature>
<dbReference type="SUPFAM" id="SSF109640">
    <property type="entry name" value="KRAB domain (Kruppel-associated box)"/>
    <property type="match status" value="1"/>
</dbReference>
<dbReference type="AlphaFoldDB" id="G5C7U8"/>
<reference evidence="6 7" key="1">
    <citation type="journal article" date="2011" name="Nature">
        <title>Genome sequencing reveals insights into physiology and longevity of the naked mole rat.</title>
        <authorList>
            <person name="Kim E.B."/>
            <person name="Fang X."/>
            <person name="Fushan A.A."/>
            <person name="Huang Z."/>
            <person name="Lobanov A.V."/>
            <person name="Han L."/>
            <person name="Marino S.M."/>
            <person name="Sun X."/>
            <person name="Turanov A.A."/>
            <person name="Yang P."/>
            <person name="Yim S.H."/>
            <person name="Zhao X."/>
            <person name="Kasaikina M.V."/>
            <person name="Stoletzki N."/>
            <person name="Peng C."/>
            <person name="Polak P."/>
            <person name="Xiong Z."/>
            <person name="Kiezun A."/>
            <person name="Zhu Y."/>
            <person name="Chen Y."/>
            <person name="Kryukov G.V."/>
            <person name="Zhang Q."/>
            <person name="Peshkin L."/>
            <person name="Yang L."/>
            <person name="Bronson R.T."/>
            <person name="Buffenstein R."/>
            <person name="Wang B."/>
            <person name="Han C."/>
            <person name="Li Q."/>
            <person name="Chen L."/>
            <person name="Zhao W."/>
            <person name="Sunyaev S.R."/>
            <person name="Park T.J."/>
            <person name="Zhang G."/>
            <person name="Wang J."/>
            <person name="Gladyshev V.N."/>
        </authorList>
    </citation>
    <scope>NUCLEOTIDE SEQUENCE [LARGE SCALE GENOMIC DNA]</scope>
</reference>
<name>G5C7U8_HETGA</name>
<dbReference type="GO" id="GO:0006730">
    <property type="term" value="P:one-carbon metabolic process"/>
    <property type="evidence" value="ECO:0007669"/>
    <property type="project" value="UniProtKB-KW"/>
</dbReference>
<dbReference type="PANTHER" id="PTHR23232:SF158">
    <property type="entry name" value="KRAB DOMAIN-CONTAINING PROTEIN 5"/>
    <property type="match status" value="1"/>
</dbReference>
<dbReference type="eggNOG" id="KOG1721">
    <property type="taxonomic scope" value="Eukaryota"/>
</dbReference>
<keyword evidence="2" id="KW-0436">Ligase</keyword>
<sequence>MEAVTFEDVAVTFTMEEWALLNLSQKNLYRDVMWETFINMAAVGTTWDNQEIDEAYKSCWKNVTNEEVEKCYQYKAWSQHEEICLGTPDANGNLKQAVLKPAESFACGKSLTGDSLPNVPILAHTRHQICEKYRVALDLAAPCWPILTVLMRDTMKPNLTEVLKGPPVFVHTDPFPNIAHGNFTVLADKIPLKLLGEEGFVVTAADFGADIRVAKFFNTKY</sequence>
<dbReference type="Gene3D" id="6.10.140.140">
    <property type="match status" value="1"/>
</dbReference>
<evidence type="ECO:0000256" key="3">
    <source>
        <dbReference type="ARBA" id="ARBA00022741"/>
    </source>
</evidence>
<dbReference type="PANTHER" id="PTHR23232">
    <property type="entry name" value="KRAB DOMAIN C2H2 ZINC FINGER"/>
    <property type="match status" value="1"/>
</dbReference>
<dbReference type="GO" id="GO:0006355">
    <property type="term" value="P:regulation of DNA-templated transcription"/>
    <property type="evidence" value="ECO:0007669"/>
    <property type="project" value="InterPro"/>
</dbReference>
<dbReference type="GO" id="GO:0004329">
    <property type="term" value="F:formate-tetrahydrofolate ligase activity"/>
    <property type="evidence" value="ECO:0007669"/>
    <property type="project" value="InterPro"/>
</dbReference>
<evidence type="ECO:0000256" key="2">
    <source>
        <dbReference type="ARBA" id="ARBA00022598"/>
    </source>
</evidence>
<dbReference type="PROSITE" id="PS50805">
    <property type="entry name" value="KRAB"/>
    <property type="match status" value="1"/>
</dbReference>